<evidence type="ECO:0000313" key="3">
    <source>
        <dbReference type="Proteomes" id="UP000076962"/>
    </source>
</evidence>
<feature type="transmembrane region" description="Helical" evidence="1">
    <location>
        <begin position="26"/>
        <end position="49"/>
    </location>
</feature>
<dbReference type="PATRIC" id="fig|1003181.4.peg.4632"/>
<name>A0A176RYM4_9GAMM</name>
<dbReference type="EMBL" id="LUTY01002102">
    <property type="protein sequence ID" value="OAD20797.1"/>
    <property type="molecule type" value="Genomic_DNA"/>
</dbReference>
<reference evidence="2 3" key="1">
    <citation type="submission" date="2016-05" db="EMBL/GenBank/DDBJ databases">
        <title>Single-cell genome of chain-forming Candidatus Thiomargarita nelsonii and comparison to other large sulfur-oxidizing bacteria.</title>
        <authorList>
            <person name="Winkel M."/>
            <person name="Salman V."/>
            <person name="Woyke T."/>
            <person name="Schulz-Vogt H."/>
            <person name="Richter M."/>
            <person name="Flood B."/>
            <person name="Bailey J."/>
            <person name="Amann R."/>
            <person name="Mussmann M."/>
        </authorList>
    </citation>
    <scope>NUCLEOTIDE SEQUENCE [LARGE SCALE GENOMIC DNA]</scope>
    <source>
        <strain evidence="2 3">THI036</strain>
    </source>
</reference>
<evidence type="ECO:0000256" key="1">
    <source>
        <dbReference type="SAM" id="Phobius"/>
    </source>
</evidence>
<accession>A0A176RYM4</accession>
<organism evidence="2 3">
    <name type="scientific">Candidatus Thiomargarita nelsonii</name>
    <dbReference type="NCBI Taxonomy" id="1003181"/>
    <lineage>
        <taxon>Bacteria</taxon>
        <taxon>Pseudomonadati</taxon>
        <taxon>Pseudomonadota</taxon>
        <taxon>Gammaproteobacteria</taxon>
        <taxon>Thiotrichales</taxon>
        <taxon>Thiotrichaceae</taxon>
        <taxon>Thiomargarita</taxon>
    </lineage>
</organism>
<sequence length="50" mass="5294">MYFDKPEDTTPIEAGMDMRVALSANALVILLLGLMPQTLMVVCLGALGVA</sequence>
<evidence type="ECO:0000313" key="2">
    <source>
        <dbReference type="EMBL" id="OAD20797.1"/>
    </source>
</evidence>
<keyword evidence="1" id="KW-1133">Transmembrane helix</keyword>
<dbReference type="AlphaFoldDB" id="A0A176RYM4"/>
<comment type="caution">
    <text evidence="2">The sequence shown here is derived from an EMBL/GenBank/DDBJ whole genome shotgun (WGS) entry which is preliminary data.</text>
</comment>
<gene>
    <name evidence="2" type="ORF">THIOM_003471</name>
</gene>
<dbReference type="Proteomes" id="UP000076962">
    <property type="component" value="Unassembled WGS sequence"/>
</dbReference>
<keyword evidence="1" id="KW-0812">Transmembrane</keyword>
<keyword evidence="3" id="KW-1185">Reference proteome</keyword>
<protein>
    <submittedName>
        <fullName evidence="2">Proton-translocating NADH-quinone oxidoreductase, chain N</fullName>
    </submittedName>
</protein>
<proteinExistence type="predicted"/>
<keyword evidence="1" id="KW-0472">Membrane</keyword>